<dbReference type="PROSITE" id="PS50042">
    <property type="entry name" value="CNMP_BINDING_3"/>
    <property type="match status" value="1"/>
</dbReference>
<evidence type="ECO:0000259" key="1">
    <source>
        <dbReference type="PROSITE" id="PS50042"/>
    </source>
</evidence>
<dbReference type="Pfam" id="PF00027">
    <property type="entry name" value="cNMP_binding"/>
    <property type="match status" value="1"/>
</dbReference>
<dbReference type="SUPFAM" id="SSF51206">
    <property type="entry name" value="cAMP-binding domain-like"/>
    <property type="match status" value="1"/>
</dbReference>
<evidence type="ECO:0000313" key="3">
    <source>
        <dbReference type="Proteomes" id="UP001595997"/>
    </source>
</evidence>
<accession>A0ABV9A6X9</accession>
<dbReference type="CDD" id="cd00038">
    <property type="entry name" value="CAP_ED"/>
    <property type="match status" value="1"/>
</dbReference>
<dbReference type="InterPro" id="IPR000595">
    <property type="entry name" value="cNMP-bd_dom"/>
</dbReference>
<comment type="caution">
    <text evidence="2">The sequence shown here is derived from an EMBL/GenBank/DDBJ whole genome shotgun (WGS) entry which is preliminary data.</text>
</comment>
<dbReference type="InterPro" id="IPR018490">
    <property type="entry name" value="cNMP-bd_dom_sf"/>
</dbReference>
<sequence length="163" mass="17764">MTPGRRGLLDALPPVHRGWLLGFAHEVTLPAGIRVFDEDGVADRFWILRSGLVALDVHVPGRGPVVVETLGDGELLGWSWLFEPYRWHLGARTRSTTDAWEFDAPRVRAAMDDSPAAGLALFRTIADQVIGERLRAARTRLLDLYGNSPAGAGQGSGRQGTVQ</sequence>
<evidence type="ECO:0000313" key="2">
    <source>
        <dbReference type="EMBL" id="MFC4495667.1"/>
    </source>
</evidence>
<name>A0ABV9A6X9_9ACTN</name>
<dbReference type="Proteomes" id="UP001595997">
    <property type="component" value="Unassembled WGS sequence"/>
</dbReference>
<dbReference type="RefSeq" id="WP_386448843.1">
    <property type="nucleotide sequence ID" value="NZ_JBHSFH010000007.1"/>
</dbReference>
<organism evidence="2 3">
    <name type="scientific">Streptomyces ovatisporus</name>
    <dbReference type="NCBI Taxonomy" id="1128682"/>
    <lineage>
        <taxon>Bacteria</taxon>
        <taxon>Bacillati</taxon>
        <taxon>Actinomycetota</taxon>
        <taxon>Actinomycetes</taxon>
        <taxon>Kitasatosporales</taxon>
        <taxon>Streptomycetaceae</taxon>
        <taxon>Streptomyces</taxon>
    </lineage>
</organism>
<protein>
    <submittedName>
        <fullName evidence="2">Cyclic nucleotide-binding domain-containing protein</fullName>
    </submittedName>
</protein>
<dbReference type="InterPro" id="IPR014710">
    <property type="entry name" value="RmlC-like_jellyroll"/>
</dbReference>
<feature type="domain" description="Cyclic nucleotide-binding" evidence="1">
    <location>
        <begin position="8"/>
        <end position="97"/>
    </location>
</feature>
<dbReference type="Gene3D" id="2.60.120.10">
    <property type="entry name" value="Jelly Rolls"/>
    <property type="match status" value="1"/>
</dbReference>
<proteinExistence type="predicted"/>
<dbReference type="EMBL" id="JBHSFH010000007">
    <property type="protein sequence ID" value="MFC4495667.1"/>
    <property type="molecule type" value="Genomic_DNA"/>
</dbReference>
<dbReference type="SMART" id="SM00100">
    <property type="entry name" value="cNMP"/>
    <property type="match status" value="1"/>
</dbReference>
<gene>
    <name evidence="2" type="ORF">ACFPA8_16180</name>
</gene>
<keyword evidence="3" id="KW-1185">Reference proteome</keyword>
<reference evidence="3" key="1">
    <citation type="journal article" date="2019" name="Int. J. Syst. Evol. Microbiol.">
        <title>The Global Catalogue of Microorganisms (GCM) 10K type strain sequencing project: providing services to taxonomists for standard genome sequencing and annotation.</title>
        <authorList>
            <consortium name="The Broad Institute Genomics Platform"/>
            <consortium name="The Broad Institute Genome Sequencing Center for Infectious Disease"/>
            <person name="Wu L."/>
            <person name="Ma J."/>
        </authorList>
    </citation>
    <scope>NUCLEOTIDE SEQUENCE [LARGE SCALE GENOMIC DNA]</scope>
    <source>
        <strain evidence="3">CGMCC 4.7357</strain>
    </source>
</reference>